<dbReference type="Proteomes" id="UP000050794">
    <property type="component" value="Unassembled WGS sequence"/>
</dbReference>
<organism evidence="6 7">
    <name type="scientific">Toxocara canis</name>
    <name type="common">Canine roundworm</name>
    <dbReference type="NCBI Taxonomy" id="6265"/>
    <lineage>
        <taxon>Eukaryota</taxon>
        <taxon>Metazoa</taxon>
        <taxon>Ecdysozoa</taxon>
        <taxon>Nematoda</taxon>
        <taxon>Chromadorea</taxon>
        <taxon>Rhabditida</taxon>
        <taxon>Spirurina</taxon>
        <taxon>Ascaridomorpha</taxon>
        <taxon>Ascaridoidea</taxon>
        <taxon>Toxocaridae</taxon>
        <taxon>Toxocara</taxon>
    </lineage>
</organism>
<dbReference type="InterPro" id="IPR008952">
    <property type="entry name" value="Tetraspanin_EC2_sf"/>
</dbReference>
<dbReference type="AlphaFoldDB" id="A0A183TXE8"/>
<sequence length="474" mass="53952">LLRSACMKEFSDDALSYQNTYHDFHFVQYLPVLPPSYSESMNLQAVSQKSNQKFPRRLVVGSFLLRVRETRQSEREVSQLYSKALRVQLLLLADRLLAVFSCKPNPGHFGTIYVPEVLLNYGARVRRFLVTSPMTRHKGAQWSQLSGFTLIFLALWALLDPRRSYVLDLVNFSDDDPLLRAAVCLSMLTGLLTLIVGFVACCGAIKKSRCMLVTFAGDSISAYMTNMTHNRYNRDYWVTPLIDAVQYYFLVNNFDVKLRTLIRDEYGIRLRNERNAHITSLIDRLQFYEECCGSQNATNWNGSRWRITIDSSLSSMESDSRAYSLFNSVPPTCCVQLVGATPINPVARSLARCQQPEASKTWRHQPQQCCGGLGPRDYYDSFWYKTNVLRGTRSFVPPSCCKQTQRARSSSIQPVDSMCTTYTYYSSPFNSSVNIEACALLGCHEKLLLWLDTQTTIFASVGFSFAAFQMSDLE</sequence>
<dbReference type="GO" id="GO:0005886">
    <property type="term" value="C:plasma membrane"/>
    <property type="evidence" value="ECO:0007669"/>
    <property type="project" value="TreeGrafter"/>
</dbReference>
<evidence type="ECO:0000313" key="6">
    <source>
        <dbReference type="Proteomes" id="UP000050794"/>
    </source>
</evidence>
<evidence type="ECO:0000256" key="5">
    <source>
        <dbReference type="SAM" id="Phobius"/>
    </source>
</evidence>
<keyword evidence="2 5" id="KW-0812">Transmembrane</keyword>
<evidence type="ECO:0000256" key="2">
    <source>
        <dbReference type="ARBA" id="ARBA00022692"/>
    </source>
</evidence>
<protein>
    <submittedName>
        <fullName evidence="7">Tetraspanin</fullName>
    </submittedName>
</protein>
<reference evidence="7" key="1">
    <citation type="submission" date="2016-06" db="UniProtKB">
        <authorList>
            <consortium name="WormBaseParasite"/>
        </authorList>
    </citation>
    <scope>IDENTIFICATION</scope>
</reference>
<evidence type="ECO:0000313" key="7">
    <source>
        <dbReference type="WBParaSite" id="TCNE_0000091701-mRNA-1"/>
    </source>
</evidence>
<evidence type="ECO:0000256" key="1">
    <source>
        <dbReference type="ARBA" id="ARBA00004141"/>
    </source>
</evidence>
<feature type="transmembrane region" description="Helical" evidence="5">
    <location>
        <begin position="142"/>
        <end position="159"/>
    </location>
</feature>
<keyword evidence="3 5" id="KW-1133">Transmembrane helix</keyword>
<feature type="transmembrane region" description="Helical" evidence="5">
    <location>
        <begin position="179"/>
        <end position="205"/>
    </location>
</feature>
<comment type="subcellular location">
    <subcellularLocation>
        <location evidence="1">Membrane</location>
        <topology evidence="1">Multi-pass membrane protein</topology>
    </subcellularLocation>
</comment>
<dbReference type="Pfam" id="PF00335">
    <property type="entry name" value="Tetraspanin"/>
    <property type="match status" value="1"/>
</dbReference>
<accession>A0A183TXE8</accession>
<dbReference type="PANTHER" id="PTHR19282">
    <property type="entry name" value="TETRASPANIN"/>
    <property type="match status" value="1"/>
</dbReference>
<evidence type="ECO:0000256" key="4">
    <source>
        <dbReference type="ARBA" id="ARBA00023136"/>
    </source>
</evidence>
<name>A0A183TXE8_TOXCA</name>
<keyword evidence="4 5" id="KW-0472">Membrane</keyword>
<proteinExistence type="predicted"/>
<dbReference type="WBParaSite" id="TCNE_0000091701-mRNA-1">
    <property type="protein sequence ID" value="TCNE_0000091701-mRNA-1"/>
    <property type="gene ID" value="TCNE_0000091701"/>
</dbReference>
<dbReference type="PANTHER" id="PTHR19282:SF555">
    <property type="entry name" value="TETRASPANIN-2A"/>
    <property type="match status" value="1"/>
</dbReference>
<keyword evidence="6" id="KW-1185">Reference proteome</keyword>
<dbReference type="Gene3D" id="1.10.1450.10">
    <property type="entry name" value="Tetraspanin"/>
    <property type="match status" value="1"/>
</dbReference>
<evidence type="ECO:0000256" key="3">
    <source>
        <dbReference type="ARBA" id="ARBA00022989"/>
    </source>
</evidence>
<dbReference type="InterPro" id="IPR018499">
    <property type="entry name" value="Tetraspanin/Peripherin"/>
</dbReference>
<dbReference type="SUPFAM" id="SSF48652">
    <property type="entry name" value="Tetraspanin"/>
    <property type="match status" value="1"/>
</dbReference>